<dbReference type="AlphaFoldDB" id="A0A0S3ULB3"/>
<evidence type="ECO:0000313" key="2">
    <source>
        <dbReference type="Proteomes" id="UP000217431"/>
    </source>
</evidence>
<name>A0A0S3ULB3_PREIN</name>
<gene>
    <name evidence="1" type="ORF">PIOMA14_I_1650</name>
</gene>
<dbReference type="STRING" id="28131.BWX40_01185"/>
<evidence type="ECO:0000313" key="1">
    <source>
        <dbReference type="EMBL" id="BAU18158.1"/>
    </source>
</evidence>
<accession>A0A0S3ULB3</accession>
<dbReference type="EMBL" id="AP014597">
    <property type="protein sequence ID" value="BAU18158.1"/>
    <property type="molecule type" value="Genomic_DNA"/>
</dbReference>
<sequence length="93" mass="11231">MQKNSHRFVKIILKKNDNFDLALQKRRFCTPKEPLLPCKSGSFTMRNNRFWNVLVMRLLHNSVVVEKYLHFYILLSAHKTWSRLVSKVDENRR</sequence>
<protein>
    <submittedName>
        <fullName evidence="1">Uncharacterized protein</fullName>
    </submittedName>
</protein>
<reference evidence="1 2" key="1">
    <citation type="journal article" date="2016" name="DNA Res.">
        <title>The complete genome sequencing of Prevotella intermedia strain OMA14 and a subsequent fine-scale, intra-species genomic comparison reveal an unusual amplification of conjugative and mobile transposons and identify a novel Prevotella-lineage-specific repeat.</title>
        <authorList>
            <person name="Naito M."/>
            <person name="Ogura Y."/>
            <person name="Itoh T."/>
            <person name="Shoji M."/>
            <person name="Okamoto M."/>
            <person name="Hayashi T."/>
            <person name="Nakayama K."/>
        </authorList>
    </citation>
    <scope>NUCLEOTIDE SEQUENCE [LARGE SCALE GENOMIC DNA]</scope>
    <source>
        <strain evidence="1 2">OMA14</strain>
    </source>
</reference>
<dbReference type="Proteomes" id="UP000217431">
    <property type="component" value="Chromosome I"/>
</dbReference>
<organism evidence="1 2">
    <name type="scientific">Prevotella intermedia</name>
    <dbReference type="NCBI Taxonomy" id="28131"/>
    <lineage>
        <taxon>Bacteria</taxon>
        <taxon>Pseudomonadati</taxon>
        <taxon>Bacteroidota</taxon>
        <taxon>Bacteroidia</taxon>
        <taxon>Bacteroidales</taxon>
        <taxon>Prevotellaceae</taxon>
        <taxon>Prevotella</taxon>
    </lineage>
</organism>
<proteinExistence type="predicted"/>